<proteinExistence type="inferred from homology"/>
<dbReference type="AlphaFoldDB" id="D2R445"/>
<dbReference type="HOGENOM" id="CLU_567249_0_0_0"/>
<protein>
    <submittedName>
        <fullName evidence="3">FAD dependent oxidoreductase</fullName>
    </submittedName>
</protein>
<dbReference type="Pfam" id="PF01593">
    <property type="entry name" value="Amino_oxidase"/>
    <property type="match status" value="1"/>
</dbReference>
<accession>D2R445</accession>
<dbReference type="PANTHER" id="PTHR43734">
    <property type="entry name" value="PHYTOENE DESATURASE"/>
    <property type="match status" value="1"/>
</dbReference>
<dbReference type="GO" id="GO:0016491">
    <property type="term" value="F:oxidoreductase activity"/>
    <property type="evidence" value="ECO:0007669"/>
    <property type="project" value="InterPro"/>
</dbReference>
<name>D2R445_PIRSD</name>
<dbReference type="STRING" id="530564.Psta_4246"/>
<feature type="domain" description="Amine oxidase" evidence="2">
    <location>
        <begin position="22"/>
        <end position="416"/>
    </location>
</feature>
<dbReference type="PANTHER" id="PTHR43734:SF3">
    <property type="entry name" value="B-CAROTENE KETOLASE"/>
    <property type="match status" value="1"/>
</dbReference>
<dbReference type="EMBL" id="CP001848">
    <property type="protein sequence ID" value="ADB18894.1"/>
    <property type="molecule type" value="Genomic_DNA"/>
</dbReference>
<comment type="similarity">
    <text evidence="1">Belongs to the carotenoid/retinoid oxidoreductase family.</text>
</comment>
<keyword evidence="4" id="KW-1185">Reference proteome</keyword>
<dbReference type="eggNOG" id="COG1233">
    <property type="taxonomic scope" value="Bacteria"/>
</dbReference>
<dbReference type="InterPro" id="IPR002937">
    <property type="entry name" value="Amino_oxidase"/>
</dbReference>
<dbReference type="KEGG" id="psl:Psta_4246"/>
<evidence type="ECO:0000313" key="3">
    <source>
        <dbReference type="EMBL" id="ADB18894.1"/>
    </source>
</evidence>
<reference evidence="3 4" key="1">
    <citation type="journal article" date="2009" name="Stand. Genomic Sci.">
        <title>Complete genome sequence of Pirellula staleyi type strain (ATCC 27377).</title>
        <authorList>
            <person name="Clum A."/>
            <person name="Tindall B.J."/>
            <person name="Sikorski J."/>
            <person name="Ivanova N."/>
            <person name="Mavrommatis K."/>
            <person name="Lucas S."/>
            <person name="Glavina del Rio T."/>
            <person name="Nolan M."/>
            <person name="Chen F."/>
            <person name="Tice H."/>
            <person name="Pitluck S."/>
            <person name="Cheng J.F."/>
            <person name="Chertkov O."/>
            <person name="Brettin T."/>
            <person name="Han C."/>
            <person name="Detter J.C."/>
            <person name="Kuske C."/>
            <person name="Bruce D."/>
            <person name="Goodwin L."/>
            <person name="Ovchinikova G."/>
            <person name="Pati A."/>
            <person name="Mikhailova N."/>
            <person name="Chen A."/>
            <person name="Palaniappan K."/>
            <person name="Land M."/>
            <person name="Hauser L."/>
            <person name="Chang Y.J."/>
            <person name="Jeffries C.D."/>
            <person name="Chain P."/>
            <person name="Rohde M."/>
            <person name="Goker M."/>
            <person name="Bristow J."/>
            <person name="Eisen J.A."/>
            <person name="Markowitz V."/>
            <person name="Hugenholtz P."/>
            <person name="Kyrpides N.C."/>
            <person name="Klenk H.P."/>
            <person name="Lapidus A."/>
        </authorList>
    </citation>
    <scope>NUCLEOTIDE SEQUENCE [LARGE SCALE GENOMIC DNA]</scope>
    <source>
        <strain evidence="4">ATCC 27377 / DSM 6068 / ICPB 4128</strain>
    </source>
</reference>
<dbReference type="SUPFAM" id="SSF51905">
    <property type="entry name" value="FAD/NAD(P)-binding domain"/>
    <property type="match status" value="1"/>
</dbReference>
<organism evidence="3 4">
    <name type="scientific">Pirellula staleyi (strain ATCC 27377 / DSM 6068 / ICPB 4128)</name>
    <name type="common">Pirella staleyi</name>
    <dbReference type="NCBI Taxonomy" id="530564"/>
    <lineage>
        <taxon>Bacteria</taxon>
        <taxon>Pseudomonadati</taxon>
        <taxon>Planctomycetota</taxon>
        <taxon>Planctomycetia</taxon>
        <taxon>Pirellulales</taxon>
        <taxon>Pirellulaceae</taxon>
        <taxon>Pirellula</taxon>
    </lineage>
</organism>
<gene>
    <name evidence="3" type="ordered locus">Psta_4246</name>
</gene>
<dbReference type="OrthoDB" id="9813348at2"/>
<dbReference type="Gene3D" id="3.50.50.60">
    <property type="entry name" value="FAD/NAD(P)-binding domain"/>
    <property type="match status" value="2"/>
</dbReference>
<evidence type="ECO:0000259" key="2">
    <source>
        <dbReference type="Pfam" id="PF01593"/>
    </source>
</evidence>
<sequence>MPKDFLKDARDEYDVVVIGSGLAGLTAANILGRAGYRVMLAEQHYKLGGMATWFKRPGGHIFDVSLHGFPYGMIKSCRRYWTKEIADSIVQLKAIRFDNPMFSLTTSYDREDFTNLLTTKFGIAPQTVNDFFDAARNMNFYDDQSMTTGQLFERFFPGRQDVVRLLMEPIVYANGSTLEDPAITYGIVFSNFMSKGVFTFEGGTDRLVELMHQDLLKSGVDVRIKCNVEKINVEQGSVRSVQINGRTIKTRAVVSNSNLKATILKLVGPEHFDRKFLDDTQAVRLNNSSTQVYIGMKPDELIDESMGDLFFTSTAKEFRTDLLLSRDVTSRTYSFYYPRTRPQGRPRCLIVSSTNAHYSDWATLDEAAYEASKQELIESTLDHLDQYVPNIRQRLDHVEASTPKTFQHYTAHVEGASFGTKFEGLAVSRALPEQVRGLYHAGSVGIIMSGWLGAINYGVIVASSVDAQLMKAPDTSATVEL</sequence>
<evidence type="ECO:0000256" key="1">
    <source>
        <dbReference type="ARBA" id="ARBA00006046"/>
    </source>
</evidence>
<evidence type="ECO:0000313" key="4">
    <source>
        <dbReference type="Proteomes" id="UP000001887"/>
    </source>
</evidence>
<dbReference type="Proteomes" id="UP000001887">
    <property type="component" value="Chromosome"/>
</dbReference>
<dbReference type="InterPro" id="IPR036188">
    <property type="entry name" value="FAD/NAD-bd_sf"/>
</dbReference>